<dbReference type="Proteomes" id="UP000688137">
    <property type="component" value="Unassembled WGS sequence"/>
</dbReference>
<protein>
    <submittedName>
        <fullName evidence="2">Uncharacterized protein</fullName>
    </submittedName>
</protein>
<dbReference type="EMBL" id="CAJJDM010000039">
    <property type="protein sequence ID" value="CAD8067105.1"/>
    <property type="molecule type" value="Genomic_DNA"/>
</dbReference>
<proteinExistence type="predicted"/>
<evidence type="ECO:0000256" key="1">
    <source>
        <dbReference type="SAM" id="Coils"/>
    </source>
</evidence>
<keyword evidence="1" id="KW-0175">Coiled coil</keyword>
<evidence type="ECO:0000313" key="3">
    <source>
        <dbReference type="Proteomes" id="UP000688137"/>
    </source>
</evidence>
<dbReference type="AlphaFoldDB" id="A0A8S1LKV2"/>
<feature type="coiled-coil region" evidence="1">
    <location>
        <begin position="9"/>
        <end position="43"/>
    </location>
</feature>
<reference evidence="2" key="1">
    <citation type="submission" date="2021-01" db="EMBL/GenBank/DDBJ databases">
        <authorList>
            <consortium name="Genoscope - CEA"/>
            <person name="William W."/>
        </authorList>
    </citation>
    <scope>NUCLEOTIDE SEQUENCE</scope>
</reference>
<keyword evidence="3" id="KW-1185">Reference proteome</keyword>
<dbReference type="OMA" id="NTHKEQY"/>
<name>A0A8S1LKV2_PARPR</name>
<evidence type="ECO:0000313" key="2">
    <source>
        <dbReference type="EMBL" id="CAD8067105.1"/>
    </source>
</evidence>
<organism evidence="2 3">
    <name type="scientific">Paramecium primaurelia</name>
    <dbReference type="NCBI Taxonomy" id="5886"/>
    <lineage>
        <taxon>Eukaryota</taxon>
        <taxon>Sar</taxon>
        <taxon>Alveolata</taxon>
        <taxon>Ciliophora</taxon>
        <taxon>Intramacronucleata</taxon>
        <taxon>Oligohymenophorea</taxon>
        <taxon>Peniculida</taxon>
        <taxon>Parameciidae</taxon>
        <taxon>Paramecium</taxon>
    </lineage>
</organism>
<accession>A0A8S1LKV2</accession>
<comment type="caution">
    <text evidence="2">The sequence shown here is derived from an EMBL/GenBank/DDBJ whole genome shotgun (WGS) entry which is preliminary data.</text>
</comment>
<sequence length="262" mass="31108">MNIKKQDLVQDLIKETQLLKTKLQIAEQNISNLKQVLQLQSRNNSKSPIHQQKTNQLNNYFSQQSTITTVSNENLLDIKSIQLVKQLYNQIDQLKFENLQQKNRIETQNKTIKQQNQDHLKLKELYEEQTQLIIKLSNINQQLLDEINTHKEQYKQQQNQIQQLNEQLKVYQITQNYNEVSFQDRFTLSQLQTIPEEQQKETQQVFESVKLPIENLLTSTTFQNKTDQEIQCLIDDEQPYTKNDILDLLIKADQEINKLLQL</sequence>
<feature type="coiled-coil region" evidence="1">
    <location>
        <begin position="84"/>
        <end position="174"/>
    </location>
</feature>
<gene>
    <name evidence="2" type="ORF">PPRIM_AZ9-3.1.T0400114</name>
</gene>